<dbReference type="InterPro" id="IPR037800">
    <property type="entry name" value="GCN5"/>
</dbReference>
<keyword evidence="7 12" id="KW-0103">Bromodomain</keyword>
<dbReference type="InterPro" id="IPR016181">
    <property type="entry name" value="Acyl_CoA_acyltransferase"/>
</dbReference>
<dbReference type="SUPFAM" id="SSF55729">
    <property type="entry name" value="Acyl-CoA N-acyltransferases (Nat)"/>
    <property type="match status" value="1"/>
</dbReference>
<dbReference type="PANTHER" id="PTHR45750:SF3">
    <property type="entry name" value="HISTONE ACETYLTRANSFERASE"/>
    <property type="match status" value="1"/>
</dbReference>
<dbReference type="SMART" id="SM00297">
    <property type="entry name" value="BROMO"/>
    <property type="match status" value="1"/>
</dbReference>
<dbReference type="CDD" id="cd05509">
    <property type="entry name" value="Bromo_gcn5_like"/>
    <property type="match status" value="1"/>
</dbReference>
<dbReference type="FunCoup" id="A0A409YS73">
    <property type="interactions" value="44"/>
</dbReference>
<dbReference type="Pfam" id="PF00439">
    <property type="entry name" value="Bromodomain"/>
    <property type="match status" value="1"/>
</dbReference>
<dbReference type="GO" id="GO:0005634">
    <property type="term" value="C:nucleus"/>
    <property type="evidence" value="ECO:0007669"/>
    <property type="project" value="UniProtKB-SubCell"/>
</dbReference>
<feature type="compositionally biased region" description="Polar residues" evidence="13">
    <location>
        <begin position="136"/>
        <end position="174"/>
    </location>
</feature>
<dbReference type="PRINTS" id="PR00503">
    <property type="entry name" value="BROMODOMAIN"/>
</dbReference>
<feature type="domain" description="N-acetyltransferase" evidence="15">
    <location>
        <begin position="311"/>
        <end position="467"/>
    </location>
</feature>
<evidence type="ECO:0000256" key="13">
    <source>
        <dbReference type="SAM" id="MobiDB-lite"/>
    </source>
</evidence>
<feature type="compositionally biased region" description="Basic residues" evidence="13">
    <location>
        <begin position="212"/>
        <end position="234"/>
    </location>
</feature>
<evidence type="ECO:0000256" key="9">
    <source>
        <dbReference type="ARBA" id="ARBA00023163"/>
    </source>
</evidence>
<protein>
    <recommendedName>
        <fullName evidence="3">histone acetyltransferase</fullName>
        <ecNumber evidence="3">2.3.1.48</ecNumber>
    </recommendedName>
</protein>
<dbReference type="GO" id="GO:0045944">
    <property type="term" value="P:positive regulation of transcription by RNA polymerase II"/>
    <property type="evidence" value="ECO:0007669"/>
    <property type="project" value="TreeGrafter"/>
</dbReference>
<feature type="domain" description="Bromo" evidence="14">
    <location>
        <begin position="558"/>
        <end position="628"/>
    </location>
</feature>
<feature type="compositionally biased region" description="Acidic residues" evidence="13">
    <location>
        <begin position="188"/>
        <end position="197"/>
    </location>
</feature>
<comment type="subcellular location">
    <subcellularLocation>
        <location evidence="1">Nucleus</location>
    </subcellularLocation>
</comment>
<keyword evidence="4" id="KW-0808">Transferase</keyword>
<comment type="similarity">
    <text evidence="2">Belongs to the acetyltransferase family. GCN5 subfamily.</text>
</comment>
<gene>
    <name evidence="16" type="ORF">CVT26_010123</name>
</gene>
<keyword evidence="6" id="KW-0805">Transcription regulation</keyword>
<dbReference type="PROSITE" id="PS00633">
    <property type="entry name" value="BROMODOMAIN_1"/>
    <property type="match status" value="1"/>
</dbReference>
<evidence type="ECO:0000256" key="3">
    <source>
        <dbReference type="ARBA" id="ARBA00013184"/>
    </source>
</evidence>
<evidence type="ECO:0000259" key="14">
    <source>
        <dbReference type="PROSITE" id="PS50014"/>
    </source>
</evidence>
<name>A0A409YS73_9AGAR</name>
<evidence type="ECO:0000259" key="15">
    <source>
        <dbReference type="PROSITE" id="PS51186"/>
    </source>
</evidence>
<dbReference type="InterPro" id="IPR018359">
    <property type="entry name" value="Bromodomain_CS"/>
</dbReference>
<dbReference type="EC" id="2.3.1.48" evidence="3"/>
<keyword evidence="11" id="KW-0012">Acyltransferase</keyword>
<feature type="region of interest" description="Disordered" evidence="13">
    <location>
        <begin position="132"/>
        <end position="242"/>
    </location>
</feature>
<keyword evidence="17" id="KW-1185">Reference proteome</keyword>
<dbReference type="EMBL" id="NHYE01000423">
    <property type="protein sequence ID" value="PPR05843.1"/>
    <property type="molecule type" value="Genomic_DNA"/>
</dbReference>
<dbReference type="InParanoid" id="A0A409YS73"/>
<dbReference type="InterPro" id="IPR001487">
    <property type="entry name" value="Bromodomain"/>
</dbReference>
<evidence type="ECO:0000256" key="8">
    <source>
        <dbReference type="ARBA" id="ARBA00023159"/>
    </source>
</evidence>
<dbReference type="PANTHER" id="PTHR45750">
    <property type="entry name" value="GH11602P"/>
    <property type="match status" value="1"/>
</dbReference>
<evidence type="ECO:0000256" key="6">
    <source>
        <dbReference type="ARBA" id="ARBA00023015"/>
    </source>
</evidence>
<evidence type="ECO:0000313" key="17">
    <source>
        <dbReference type="Proteomes" id="UP000284706"/>
    </source>
</evidence>
<evidence type="ECO:0000256" key="1">
    <source>
        <dbReference type="ARBA" id="ARBA00004123"/>
    </source>
</evidence>
<dbReference type="PROSITE" id="PS50014">
    <property type="entry name" value="BROMODOMAIN_2"/>
    <property type="match status" value="1"/>
</dbReference>
<keyword evidence="9" id="KW-0804">Transcription</keyword>
<dbReference type="OrthoDB" id="1937912at2759"/>
<keyword evidence="10" id="KW-0539">Nucleus</keyword>
<dbReference type="Gene3D" id="1.20.920.10">
    <property type="entry name" value="Bromodomain-like"/>
    <property type="match status" value="1"/>
</dbReference>
<dbReference type="InterPro" id="IPR036427">
    <property type="entry name" value="Bromodomain-like_sf"/>
</dbReference>
<keyword evidence="8" id="KW-0010">Activator</keyword>
<evidence type="ECO:0000256" key="11">
    <source>
        <dbReference type="ARBA" id="ARBA00023315"/>
    </source>
</evidence>
<dbReference type="GO" id="GO:0010484">
    <property type="term" value="F:histone H3 acetyltransferase activity"/>
    <property type="evidence" value="ECO:0007669"/>
    <property type="project" value="TreeGrafter"/>
</dbReference>
<evidence type="ECO:0000256" key="12">
    <source>
        <dbReference type="PROSITE-ProRule" id="PRU00035"/>
    </source>
</evidence>
<evidence type="ECO:0000256" key="7">
    <source>
        <dbReference type="ARBA" id="ARBA00023117"/>
    </source>
</evidence>
<proteinExistence type="inferred from homology"/>
<dbReference type="STRING" id="231916.A0A409YS73"/>
<reference evidence="16 17" key="1">
    <citation type="journal article" date="2018" name="Evol. Lett.">
        <title>Horizontal gene cluster transfer increased hallucinogenic mushroom diversity.</title>
        <authorList>
            <person name="Reynolds H.T."/>
            <person name="Vijayakumar V."/>
            <person name="Gluck-Thaler E."/>
            <person name="Korotkin H.B."/>
            <person name="Matheny P.B."/>
            <person name="Slot J.C."/>
        </authorList>
    </citation>
    <scope>NUCLEOTIDE SEQUENCE [LARGE SCALE GENOMIC DNA]</scope>
    <source>
        <strain evidence="16 17">SRW20</strain>
    </source>
</reference>
<dbReference type="InterPro" id="IPR000182">
    <property type="entry name" value="GNAT_dom"/>
</dbReference>
<evidence type="ECO:0000256" key="10">
    <source>
        <dbReference type="ARBA" id="ARBA00023242"/>
    </source>
</evidence>
<dbReference type="CDD" id="cd04301">
    <property type="entry name" value="NAT_SF"/>
    <property type="match status" value="1"/>
</dbReference>
<comment type="caution">
    <text evidence="16">The sequence shown here is derived from an EMBL/GenBank/DDBJ whole genome shotgun (WGS) entry which is preliminary data.</text>
</comment>
<evidence type="ECO:0000256" key="2">
    <source>
        <dbReference type="ARBA" id="ARBA00008607"/>
    </source>
</evidence>
<dbReference type="GO" id="GO:0000123">
    <property type="term" value="C:histone acetyltransferase complex"/>
    <property type="evidence" value="ECO:0007669"/>
    <property type="project" value="TreeGrafter"/>
</dbReference>
<sequence length="653" mass="73128">MKVAYPSAHVIEQLDPPLIALKIARHSPCSLCPDCTGLRPPPRVDVVDDRNDSSLADFIDQYGSDDEEVSSYLETCACGHGVKEHNADEVAMGHSEFARRGRVAVRLDELLQDSGRLLDFDYTDDDIESLRKQMGHPQSQVSIPQADTSPGTLRTKTSQSPADSSELSDLPQQPSKKRRVSLSPLSDAENDDDDEEDRPLAARMNISSRPVTGKRSRKQGPGKKAPGKKSKKSHTAAAKANVKDVQPTAVNGRMNGVNGTDSRIKLEDKMDEGQLTRLTAGVPVDAVGRSSNGVPVRTEKPSAIELRKGIIQITAVENDKQARSLIILTGLKTLFQKQLPKMPREYIARLVYDANSKSLAIIKRGYKVVGGICFRPFVQRGFAEIVFFATNSADQEKGYGGMLMDHFKAHVRKTYPEMMHFLTYADNYAVGYFEKQGFSKDISLDRSVWAGYIKDYEGGTIMQCTMLPKIDYLDKQKVFKIQQEAVMTKIRQMSRSHVVHPGLPQFQSGAPLDVKVEPKDVPGLRETGWTPDMATVTARQPVKNSVKALMEKLLYELKNEPRSWPFRVPVDPEEVPGYLDVIKEPMDFSTIEHKISSNQYRTFDAFVDDVQLVFDNCRLYNPETSIYSKNARHLDQFFRGLLTQHLTSESQDR</sequence>
<evidence type="ECO:0000256" key="5">
    <source>
        <dbReference type="ARBA" id="ARBA00022853"/>
    </source>
</evidence>
<dbReference type="Proteomes" id="UP000284706">
    <property type="component" value="Unassembled WGS sequence"/>
</dbReference>
<keyword evidence="5" id="KW-0156">Chromatin regulator</keyword>
<accession>A0A409YS73</accession>
<evidence type="ECO:0000256" key="4">
    <source>
        <dbReference type="ARBA" id="ARBA00022679"/>
    </source>
</evidence>
<dbReference type="SUPFAM" id="SSF47370">
    <property type="entry name" value="Bromodomain"/>
    <property type="match status" value="1"/>
</dbReference>
<dbReference type="PROSITE" id="PS51186">
    <property type="entry name" value="GNAT"/>
    <property type="match status" value="1"/>
</dbReference>
<dbReference type="Pfam" id="PF00583">
    <property type="entry name" value="Acetyltransf_1"/>
    <property type="match status" value="1"/>
</dbReference>
<dbReference type="AlphaFoldDB" id="A0A409YS73"/>
<evidence type="ECO:0000313" key="16">
    <source>
        <dbReference type="EMBL" id="PPR05843.1"/>
    </source>
</evidence>
<organism evidence="16 17">
    <name type="scientific">Gymnopilus dilepis</name>
    <dbReference type="NCBI Taxonomy" id="231916"/>
    <lineage>
        <taxon>Eukaryota</taxon>
        <taxon>Fungi</taxon>
        <taxon>Dikarya</taxon>
        <taxon>Basidiomycota</taxon>
        <taxon>Agaricomycotina</taxon>
        <taxon>Agaricomycetes</taxon>
        <taxon>Agaricomycetidae</taxon>
        <taxon>Agaricales</taxon>
        <taxon>Agaricineae</taxon>
        <taxon>Hymenogastraceae</taxon>
        <taxon>Gymnopilus</taxon>
    </lineage>
</organism>
<dbReference type="Gene3D" id="3.40.630.30">
    <property type="match status" value="1"/>
</dbReference>